<evidence type="ECO:0000256" key="2">
    <source>
        <dbReference type="ARBA" id="ARBA00022679"/>
    </source>
</evidence>
<dbReference type="Gene3D" id="3.40.50.150">
    <property type="entry name" value="Vaccinia Virus protein VP39"/>
    <property type="match status" value="1"/>
</dbReference>
<dbReference type="GO" id="GO:0008168">
    <property type="term" value="F:methyltransferase activity"/>
    <property type="evidence" value="ECO:0007669"/>
    <property type="project" value="UniProtKB-KW"/>
</dbReference>
<name>A0A3G9I3W3_AERCA</name>
<accession>A0A3G9I3W3</accession>
<keyword evidence="1 3" id="KW-0489">Methyltransferase</keyword>
<evidence type="ECO:0000313" key="3">
    <source>
        <dbReference type="EMBL" id="AXB03701.1"/>
    </source>
</evidence>
<dbReference type="GO" id="GO:0032259">
    <property type="term" value="P:methylation"/>
    <property type="evidence" value="ECO:0007669"/>
    <property type="project" value="UniProtKB-KW"/>
</dbReference>
<dbReference type="PANTHER" id="PTHR40048">
    <property type="entry name" value="RHAMNOSYL O-METHYLTRANSFERASE"/>
    <property type="match status" value="1"/>
</dbReference>
<dbReference type="GO" id="GO:0005886">
    <property type="term" value="C:plasma membrane"/>
    <property type="evidence" value="ECO:0007669"/>
    <property type="project" value="TreeGrafter"/>
</dbReference>
<dbReference type="EMBL" id="CP110176">
    <property type="protein sequence ID" value="WGC86133.1"/>
    <property type="molecule type" value="Genomic_DNA"/>
</dbReference>
<evidence type="ECO:0000256" key="1">
    <source>
        <dbReference type="ARBA" id="ARBA00022603"/>
    </source>
</evidence>
<reference evidence="3" key="1">
    <citation type="journal article" date="2019" name="J Environ">
        <title>Genetic characterization and potential molecular dissemination mechanism of tet (31) gene in Aeromonas caviae from an oxytetracycline wastewater treatment system.</title>
        <authorList>
            <person name="Shi Y."/>
            <person name="Tian Z."/>
            <person name="Leclercq S.O."/>
            <person name="Zhang H."/>
            <person name="Yang M."/>
            <person name="Zhang Y."/>
        </authorList>
    </citation>
    <scope>NUCLEOTIDE SEQUENCE</scope>
    <source>
        <strain evidence="3">T25-39</strain>
    </source>
</reference>
<sequence>MLRHTHVRLARLIRDFNLSTSQFQQLVEKFSSRMKFKDNEWVVNQSCADEILHEIQKGVELEYNKVSYTLPSWLKGNDKGWPGAINSLYAEPTVCPASVSPAQGELLRSLIYNIAPKNVVEIGCFLGVSTLWMASALKDLGKDGVVHSIDIFLPKFPYLSYHSSCLVDPLTRIETAIEYAGLKNHINLIQQESKNALQEVNSALKGNGIDLLFIDGDHSVEGCVQDFMNYSPLLSSGSYIILHDIYPSVCGHEGPRYLIDTILNKHDSEFECVEIATSPSNYGMACIRKK</sequence>
<dbReference type="RefSeq" id="WP_119196725.1">
    <property type="nucleotide sequence ID" value="NZ_AP019195.1"/>
</dbReference>
<dbReference type="EC" id="2.1.1.-" evidence="4"/>
<proteinExistence type="predicted"/>
<dbReference type="InterPro" id="IPR029063">
    <property type="entry name" value="SAM-dependent_MTases_sf"/>
</dbReference>
<keyword evidence="2 3" id="KW-0808">Transferase</keyword>
<evidence type="ECO:0000313" key="4">
    <source>
        <dbReference type="EMBL" id="WGC86133.1"/>
    </source>
</evidence>
<dbReference type="AlphaFoldDB" id="A0A3G9I3W3"/>
<protein>
    <submittedName>
        <fullName evidence="3">Class I SAM-dependent methyltransferase</fullName>
        <ecNumber evidence="4">2.1.1.-</ecNumber>
    </submittedName>
</protein>
<dbReference type="Proteomes" id="UP001163285">
    <property type="component" value="Chromosome"/>
</dbReference>
<organism evidence="3 5">
    <name type="scientific">Aeromonas caviae</name>
    <name type="common">Aeromonas punctata</name>
    <dbReference type="NCBI Taxonomy" id="648"/>
    <lineage>
        <taxon>Bacteria</taxon>
        <taxon>Pseudomonadati</taxon>
        <taxon>Pseudomonadota</taxon>
        <taxon>Gammaproteobacteria</taxon>
        <taxon>Aeromonadales</taxon>
        <taxon>Aeromonadaceae</taxon>
        <taxon>Aeromonas</taxon>
    </lineage>
</organism>
<gene>
    <name evidence="3" type="ORF">C1C91_00360</name>
    <name evidence="4" type="ORF">OJY61_22870</name>
</gene>
<evidence type="ECO:0000313" key="5">
    <source>
        <dbReference type="Proteomes" id="UP000266778"/>
    </source>
</evidence>
<dbReference type="EMBL" id="CP025706">
    <property type="protein sequence ID" value="AXB03701.1"/>
    <property type="molecule type" value="Genomic_DNA"/>
</dbReference>
<dbReference type="Proteomes" id="UP000266778">
    <property type="component" value="Chromosome"/>
</dbReference>
<dbReference type="SUPFAM" id="SSF53335">
    <property type="entry name" value="S-adenosyl-L-methionine-dependent methyltransferases"/>
    <property type="match status" value="1"/>
</dbReference>
<dbReference type="Pfam" id="PF13578">
    <property type="entry name" value="Methyltransf_24"/>
    <property type="match status" value="1"/>
</dbReference>
<dbReference type="PANTHER" id="PTHR40048:SF1">
    <property type="entry name" value="RHAMNOSYL O-METHYLTRANSFERASE"/>
    <property type="match status" value="1"/>
</dbReference>
<reference evidence="4" key="2">
    <citation type="submission" date="2023-04" db="EMBL/GenBank/DDBJ databases">
        <title>Whole Genome Sequence of Multi-drug resistant Aeromonas caviae as a gut pathogen in newborn.</title>
        <authorList>
            <person name="Jadhav S.V."/>
            <person name="Saroj S.D."/>
            <person name="Saha U.B."/>
            <person name="Sen S."/>
            <person name="Kher A."/>
        </authorList>
    </citation>
    <scope>NUCLEOTIDE SEQUENCE</scope>
    <source>
        <strain evidence="4">SVJ23</strain>
    </source>
</reference>